<proteinExistence type="predicted"/>
<evidence type="ECO:0000313" key="3">
    <source>
        <dbReference type="Proteomes" id="UP000438429"/>
    </source>
</evidence>
<feature type="region of interest" description="Disordered" evidence="1">
    <location>
        <begin position="49"/>
        <end position="89"/>
    </location>
</feature>
<dbReference type="Proteomes" id="UP000438429">
    <property type="component" value="Unassembled WGS sequence"/>
</dbReference>
<reference evidence="2 3" key="1">
    <citation type="submission" date="2019-06" db="EMBL/GenBank/DDBJ databases">
        <title>Draft genomes of female and male turbot (Scophthalmus maximus).</title>
        <authorList>
            <person name="Xu H."/>
            <person name="Xu X.-W."/>
            <person name="Shao C."/>
            <person name="Chen S."/>
        </authorList>
    </citation>
    <scope>NUCLEOTIDE SEQUENCE [LARGE SCALE GENOMIC DNA]</scope>
    <source>
        <strain evidence="2">Ysfricsl-2016a</strain>
        <tissue evidence="2">Blood</tissue>
    </source>
</reference>
<gene>
    <name evidence="2" type="ORF">F2P81_019028</name>
</gene>
<feature type="compositionally biased region" description="Polar residues" evidence="1">
    <location>
        <begin position="49"/>
        <end position="58"/>
    </location>
</feature>
<organism evidence="2 3">
    <name type="scientific">Scophthalmus maximus</name>
    <name type="common">Turbot</name>
    <name type="synonym">Psetta maxima</name>
    <dbReference type="NCBI Taxonomy" id="52904"/>
    <lineage>
        <taxon>Eukaryota</taxon>
        <taxon>Metazoa</taxon>
        <taxon>Chordata</taxon>
        <taxon>Craniata</taxon>
        <taxon>Vertebrata</taxon>
        <taxon>Euteleostomi</taxon>
        <taxon>Actinopterygii</taxon>
        <taxon>Neopterygii</taxon>
        <taxon>Teleostei</taxon>
        <taxon>Neoteleostei</taxon>
        <taxon>Acanthomorphata</taxon>
        <taxon>Carangaria</taxon>
        <taxon>Pleuronectiformes</taxon>
        <taxon>Pleuronectoidei</taxon>
        <taxon>Scophthalmidae</taxon>
        <taxon>Scophthalmus</taxon>
    </lineage>
</organism>
<comment type="caution">
    <text evidence="2">The sequence shown here is derived from an EMBL/GenBank/DDBJ whole genome shotgun (WGS) entry which is preliminary data.</text>
</comment>
<evidence type="ECO:0000256" key="1">
    <source>
        <dbReference type="SAM" id="MobiDB-lite"/>
    </source>
</evidence>
<feature type="compositionally biased region" description="Basic and acidic residues" evidence="1">
    <location>
        <begin position="1"/>
        <end position="17"/>
    </location>
</feature>
<accession>A0A6A4S682</accession>
<dbReference type="AlphaFoldDB" id="A0A6A4S682"/>
<dbReference type="EMBL" id="VEVO01000016">
    <property type="protein sequence ID" value="KAF0029923.1"/>
    <property type="molecule type" value="Genomic_DNA"/>
</dbReference>
<evidence type="ECO:0000313" key="2">
    <source>
        <dbReference type="EMBL" id="KAF0029923.1"/>
    </source>
</evidence>
<feature type="region of interest" description="Disordered" evidence="1">
    <location>
        <begin position="1"/>
        <end position="22"/>
    </location>
</feature>
<protein>
    <submittedName>
        <fullName evidence="2">Uncharacterized protein</fullName>
    </submittedName>
</protein>
<name>A0A6A4S682_SCOMX</name>
<sequence>MCDDAKSDFSVEDDSRGPLRSLGDAVIWPHMPTTPRHSIDTVLLRNAISTGPSSSASMKSRARCPVPPPRCVRSPETPGRRSAELPTLSGAVTSAKPIKQQANGGCSPMSWMLLT</sequence>